<dbReference type="RefSeq" id="XP_026602283.1">
    <property type="nucleotide sequence ID" value="XM_026749193.1"/>
</dbReference>
<evidence type="ECO:0000313" key="1">
    <source>
        <dbReference type="EMBL" id="RDW74515.1"/>
    </source>
</evidence>
<name>A0A3D8RKE4_9EURO</name>
<dbReference type="EMBL" id="PVWQ01000008">
    <property type="protein sequence ID" value="RDW74515.1"/>
    <property type="molecule type" value="Genomic_DNA"/>
</dbReference>
<dbReference type="GeneID" id="38117547"/>
<dbReference type="Proteomes" id="UP000256690">
    <property type="component" value="Unassembled WGS sequence"/>
</dbReference>
<accession>A0A3D8RKE4</accession>
<gene>
    <name evidence="1" type="ORF">DSM5745_07177</name>
</gene>
<keyword evidence="2" id="KW-1185">Reference proteome</keyword>
<comment type="caution">
    <text evidence="1">The sequence shown here is derived from an EMBL/GenBank/DDBJ whole genome shotgun (WGS) entry which is preliminary data.</text>
</comment>
<sequence length="167" mass="18381">MPAFSEDLCFPGFQSKDPKSSDISELSLDPNMCSSTYPNFPMSGIFTIGCFRCWSLECGSNTDSWILPTATFDTIHRSQYDQMKEDLITGTPKTAKPMVVSPNRSLNLEHAKVGKIMPIALGNVTEDMRSVSLHLVTLRHHGLTCDCTQLALPNIANNADQTSKTAH</sequence>
<proteinExistence type="predicted"/>
<protein>
    <submittedName>
        <fullName evidence="1">Uncharacterized protein</fullName>
    </submittedName>
</protein>
<reference evidence="1 2" key="1">
    <citation type="journal article" date="2018" name="IMA Fungus">
        <title>IMA Genome-F 9: Draft genome sequence of Annulohypoxylon stygium, Aspergillus mulundensis, Berkeleyomyces basicola (syn. Thielaviopsis basicola), Ceratocystis smalleyi, two Cercospora beticola strains, Coleophoma cylindrospora, Fusarium fracticaudum, Phialophora cf. hyalina, and Morchella septimelata.</title>
        <authorList>
            <person name="Wingfield B.D."/>
            <person name="Bills G.F."/>
            <person name="Dong Y."/>
            <person name="Huang W."/>
            <person name="Nel W.J."/>
            <person name="Swalarsk-Parry B.S."/>
            <person name="Vaghefi N."/>
            <person name="Wilken P.M."/>
            <person name="An Z."/>
            <person name="de Beer Z.W."/>
            <person name="De Vos L."/>
            <person name="Chen L."/>
            <person name="Duong T.A."/>
            <person name="Gao Y."/>
            <person name="Hammerbacher A."/>
            <person name="Kikkert J.R."/>
            <person name="Li Y."/>
            <person name="Li H."/>
            <person name="Li K."/>
            <person name="Li Q."/>
            <person name="Liu X."/>
            <person name="Ma X."/>
            <person name="Naidoo K."/>
            <person name="Pethybridge S.J."/>
            <person name="Sun J."/>
            <person name="Steenkamp E.T."/>
            <person name="van der Nest M.A."/>
            <person name="van Wyk S."/>
            <person name="Wingfield M.J."/>
            <person name="Xiong C."/>
            <person name="Yue Q."/>
            <person name="Zhang X."/>
        </authorList>
    </citation>
    <scope>NUCLEOTIDE SEQUENCE [LARGE SCALE GENOMIC DNA]</scope>
    <source>
        <strain evidence="1 2">DSM 5745</strain>
    </source>
</reference>
<organism evidence="1 2">
    <name type="scientific">Aspergillus mulundensis</name>
    <dbReference type="NCBI Taxonomy" id="1810919"/>
    <lineage>
        <taxon>Eukaryota</taxon>
        <taxon>Fungi</taxon>
        <taxon>Dikarya</taxon>
        <taxon>Ascomycota</taxon>
        <taxon>Pezizomycotina</taxon>
        <taxon>Eurotiomycetes</taxon>
        <taxon>Eurotiomycetidae</taxon>
        <taxon>Eurotiales</taxon>
        <taxon>Aspergillaceae</taxon>
        <taxon>Aspergillus</taxon>
        <taxon>Aspergillus subgen. Nidulantes</taxon>
    </lineage>
</organism>
<dbReference type="AlphaFoldDB" id="A0A3D8RKE4"/>
<evidence type="ECO:0000313" key="2">
    <source>
        <dbReference type="Proteomes" id="UP000256690"/>
    </source>
</evidence>